<reference evidence="13 14" key="1">
    <citation type="submission" date="2024-04" db="EMBL/GenBank/DDBJ databases">
        <title>Tritrichomonas musculus Genome.</title>
        <authorList>
            <person name="Alves-Ferreira E."/>
            <person name="Grigg M."/>
            <person name="Lorenzi H."/>
            <person name="Galac M."/>
        </authorList>
    </citation>
    <scope>NUCLEOTIDE SEQUENCE [LARGE SCALE GENOMIC DNA]</scope>
    <source>
        <strain evidence="13 14">EAF2021</strain>
    </source>
</reference>
<evidence type="ECO:0000256" key="10">
    <source>
        <dbReference type="RuleBase" id="RU000304"/>
    </source>
</evidence>
<dbReference type="SMART" id="SM00220">
    <property type="entry name" value="S_TKc"/>
    <property type="match status" value="1"/>
</dbReference>
<proteinExistence type="inferred from homology"/>
<dbReference type="InterPro" id="IPR051131">
    <property type="entry name" value="NEK_Ser/Thr_kinase_NIMA"/>
</dbReference>
<evidence type="ECO:0000256" key="11">
    <source>
        <dbReference type="SAM" id="MobiDB-lite"/>
    </source>
</evidence>
<keyword evidence="6 9" id="KW-0067">ATP-binding</keyword>
<evidence type="ECO:0000256" key="3">
    <source>
        <dbReference type="ARBA" id="ARBA00022679"/>
    </source>
</evidence>
<evidence type="ECO:0000313" key="14">
    <source>
        <dbReference type="Proteomes" id="UP001470230"/>
    </source>
</evidence>
<feature type="compositionally biased region" description="Polar residues" evidence="11">
    <location>
        <begin position="319"/>
        <end position="328"/>
    </location>
</feature>
<dbReference type="EMBL" id="JAPFFF010000004">
    <property type="protein sequence ID" value="KAK8891376.1"/>
    <property type="molecule type" value="Genomic_DNA"/>
</dbReference>
<evidence type="ECO:0000256" key="8">
    <source>
        <dbReference type="ARBA" id="ARBA00048679"/>
    </source>
</evidence>
<keyword evidence="14" id="KW-1185">Reference proteome</keyword>
<feature type="binding site" evidence="9">
    <location>
        <position position="33"/>
    </location>
    <ligand>
        <name>ATP</name>
        <dbReference type="ChEBI" id="CHEBI:30616"/>
    </ligand>
</feature>
<keyword evidence="5" id="KW-0418">Kinase</keyword>
<dbReference type="PANTHER" id="PTHR44899">
    <property type="entry name" value="CAMK FAMILY PROTEIN KINASE"/>
    <property type="match status" value="1"/>
</dbReference>
<feature type="compositionally biased region" description="Basic and acidic residues" evidence="11">
    <location>
        <begin position="329"/>
        <end position="345"/>
    </location>
</feature>
<feature type="region of interest" description="Disordered" evidence="11">
    <location>
        <begin position="318"/>
        <end position="370"/>
    </location>
</feature>
<organism evidence="13 14">
    <name type="scientific">Tritrichomonas musculus</name>
    <dbReference type="NCBI Taxonomy" id="1915356"/>
    <lineage>
        <taxon>Eukaryota</taxon>
        <taxon>Metamonada</taxon>
        <taxon>Parabasalia</taxon>
        <taxon>Tritrichomonadida</taxon>
        <taxon>Tritrichomonadidae</taxon>
        <taxon>Tritrichomonas</taxon>
    </lineage>
</organism>
<evidence type="ECO:0000256" key="1">
    <source>
        <dbReference type="ARBA" id="ARBA00012513"/>
    </source>
</evidence>
<dbReference type="Proteomes" id="UP001470230">
    <property type="component" value="Unassembled WGS sequence"/>
</dbReference>
<dbReference type="InterPro" id="IPR000719">
    <property type="entry name" value="Prot_kinase_dom"/>
</dbReference>
<evidence type="ECO:0000313" key="13">
    <source>
        <dbReference type="EMBL" id="KAK8891376.1"/>
    </source>
</evidence>
<dbReference type="PANTHER" id="PTHR44899:SF3">
    <property type="entry name" value="SERINE_THREONINE-PROTEIN KINASE NEK1"/>
    <property type="match status" value="1"/>
</dbReference>
<accession>A0ABR2KKM5</accession>
<dbReference type="SUPFAM" id="SSF56112">
    <property type="entry name" value="Protein kinase-like (PK-like)"/>
    <property type="match status" value="1"/>
</dbReference>
<evidence type="ECO:0000256" key="9">
    <source>
        <dbReference type="PROSITE-ProRule" id="PRU10141"/>
    </source>
</evidence>
<dbReference type="PROSITE" id="PS50011">
    <property type="entry name" value="PROTEIN_KINASE_DOM"/>
    <property type="match status" value="1"/>
</dbReference>
<dbReference type="Pfam" id="PF00069">
    <property type="entry name" value="Pkinase"/>
    <property type="match status" value="1"/>
</dbReference>
<dbReference type="PROSITE" id="PS00108">
    <property type="entry name" value="PROTEIN_KINASE_ST"/>
    <property type="match status" value="1"/>
</dbReference>
<sequence>MESFRVLKKIGQGGFGRAYLVKSIDTQDLRVVKQIKVGNLENKILTRAMEEIKIMSKLKHFNIIHYRSHVLKKDSLLILMDYADGGDVATLIHDRNGKPWNEDIIIDYFVQMCLAVKYLHDRKIVHRDIKPSNFFLCKNGIIKLGDFGLSRLLPTTQAMLETQIGSPYYLSPEVCKGIEYNMKTDIWSLGCVLYEMCSLKHPFIGRTTREVMEKIIKSKTPLIPKYYDIDLQKIARMMLDKDPANRPTINELFSIPLIKYKSFALLGRTQARIELSHSIFHGYAPGITPDDFPNEILFVDDYNELNKEIREKILDEKLGSSNDTNNDCCNEKMEKNQVNEDEKSDGSNQKLKGAENEKGVGIIPKNHSNINQKNAHLGDKRYNSDDLELIDFMGIPMRLPHAKKTSTPEEKAEDLREFIECLVGKEKVEEIRSVLKKTKSNPITLHFKYPYKQQICIVKLVEKLIQYEQQISS</sequence>
<comment type="caution">
    <text evidence="13">The sequence shown here is derived from an EMBL/GenBank/DDBJ whole genome shotgun (WGS) entry which is preliminary data.</text>
</comment>
<comment type="similarity">
    <text evidence="10">Belongs to the protein kinase superfamily.</text>
</comment>
<gene>
    <name evidence="13" type="ORF">M9Y10_028584</name>
</gene>
<dbReference type="Gene3D" id="1.10.510.10">
    <property type="entry name" value="Transferase(Phosphotransferase) domain 1"/>
    <property type="match status" value="1"/>
</dbReference>
<comment type="catalytic activity">
    <reaction evidence="7">
        <text>L-threonyl-[protein] + ATP = O-phospho-L-threonyl-[protein] + ADP + H(+)</text>
        <dbReference type="Rhea" id="RHEA:46608"/>
        <dbReference type="Rhea" id="RHEA-COMP:11060"/>
        <dbReference type="Rhea" id="RHEA-COMP:11605"/>
        <dbReference type="ChEBI" id="CHEBI:15378"/>
        <dbReference type="ChEBI" id="CHEBI:30013"/>
        <dbReference type="ChEBI" id="CHEBI:30616"/>
        <dbReference type="ChEBI" id="CHEBI:61977"/>
        <dbReference type="ChEBI" id="CHEBI:456216"/>
        <dbReference type="EC" id="2.7.11.1"/>
    </reaction>
</comment>
<evidence type="ECO:0000256" key="4">
    <source>
        <dbReference type="ARBA" id="ARBA00022741"/>
    </source>
</evidence>
<keyword evidence="2 10" id="KW-0723">Serine/threonine-protein kinase</keyword>
<dbReference type="CDD" id="cd08215">
    <property type="entry name" value="STKc_Nek"/>
    <property type="match status" value="1"/>
</dbReference>
<name>A0ABR2KKM5_9EUKA</name>
<dbReference type="PROSITE" id="PS00107">
    <property type="entry name" value="PROTEIN_KINASE_ATP"/>
    <property type="match status" value="1"/>
</dbReference>
<keyword evidence="4 9" id="KW-0547">Nucleotide-binding</keyword>
<dbReference type="Gene3D" id="3.30.200.20">
    <property type="entry name" value="Phosphorylase Kinase, domain 1"/>
    <property type="match status" value="1"/>
</dbReference>
<keyword evidence="3" id="KW-0808">Transferase</keyword>
<comment type="catalytic activity">
    <reaction evidence="8">
        <text>L-seryl-[protein] + ATP = O-phospho-L-seryl-[protein] + ADP + H(+)</text>
        <dbReference type="Rhea" id="RHEA:17989"/>
        <dbReference type="Rhea" id="RHEA-COMP:9863"/>
        <dbReference type="Rhea" id="RHEA-COMP:11604"/>
        <dbReference type="ChEBI" id="CHEBI:15378"/>
        <dbReference type="ChEBI" id="CHEBI:29999"/>
        <dbReference type="ChEBI" id="CHEBI:30616"/>
        <dbReference type="ChEBI" id="CHEBI:83421"/>
        <dbReference type="ChEBI" id="CHEBI:456216"/>
        <dbReference type="EC" id="2.7.11.1"/>
    </reaction>
</comment>
<evidence type="ECO:0000256" key="7">
    <source>
        <dbReference type="ARBA" id="ARBA00047899"/>
    </source>
</evidence>
<dbReference type="InterPro" id="IPR011009">
    <property type="entry name" value="Kinase-like_dom_sf"/>
</dbReference>
<evidence type="ECO:0000256" key="6">
    <source>
        <dbReference type="ARBA" id="ARBA00022840"/>
    </source>
</evidence>
<evidence type="ECO:0000256" key="5">
    <source>
        <dbReference type="ARBA" id="ARBA00022777"/>
    </source>
</evidence>
<dbReference type="EC" id="2.7.11.1" evidence="1"/>
<protein>
    <recommendedName>
        <fullName evidence="1">non-specific serine/threonine protein kinase</fullName>
        <ecNumber evidence="1">2.7.11.1</ecNumber>
    </recommendedName>
</protein>
<feature type="domain" description="Protein kinase" evidence="12">
    <location>
        <begin position="4"/>
        <end position="258"/>
    </location>
</feature>
<dbReference type="InterPro" id="IPR008271">
    <property type="entry name" value="Ser/Thr_kinase_AS"/>
</dbReference>
<dbReference type="InterPro" id="IPR017441">
    <property type="entry name" value="Protein_kinase_ATP_BS"/>
</dbReference>
<evidence type="ECO:0000256" key="2">
    <source>
        <dbReference type="ARBA" id="ARBA00022527"/>
    </source>
</evidence>
<evidence type="ECO:0000259" key="12">
    <source>
        <dbReference type="PROSITE" id="PS50011"/>
    </source>
</evidence>